<dbReference type="InterPro" id="IPR000318">
    <property type="entry name" value="Nase_comp1_CS"/>
</dbReference>
<dbReference type="OrthoDB" id="9762718at2"/>
<organism evidence="8 9">
    <name type="scientific">Zymomonas mobilis subsp. mobilis (strain ATCC 10988 / DSM 424 / LMG 404 / NCIMB 8938 / NRRL B-806 / ZM1)</name>
    <dbReference type="NCBI Taxonomy" id="555217"/>
    <lineage>
        <taxon>Bacteria</taxon>
        <taxon>Pseudomonadati</taxon>
        <taxon>Pseudomonadota</taxon>
        <taxon>Alphaproteobacteria</taxon>
        <taxon>Sphingomonadales</taxon>
        <taxon>Zymomonadaceae</taxon>
        <taxon>Zymomonas</taxon>
    </lineage>
</organism>
<proteinExistence type="inferred from homology"/>
<dbReference type="InterPro" id="IPR049939">
    <property type="entry name" value="NifE-like"/>
</dbReference>
<protein>
    <recommendedName>
        <fullName evidence="4">Nitrogenase iron-molybdenum cofactor biosynthesis protein NifE</fullName>
    </recommendedName>
</protein>
<dbReference type="AlphaFoldDB" id="A0A0H3G7N2"/>
<name>A0A0H3G7N2_ZYMMA</name>
<dbReference type="InterPro" id="IPR005973">
    <property type="entry name" value="NifE"/>
</dbReference>
<comment type="pathway">
    <text evidence="2">Cofactor biosynthesis; Fe-Mo cofactor biosynthesis.</text>
</comment>
<evidence type="ECO:0000313" key="8">
    <source>
        <dbReference type="EMBL" id="AEH63151.1"/>
    </source>
</evidence>
<evidence type="ECO:0000256" key="5">
    <source>
        <dbReference type="ARBA" id="ARBA00023231"/>
    </source>
</evidence>
<evidence type="ECO:0000313" key="9">
    <source>
        <dbReference type="Proteomes" id="UP000001494"/>
    </source>
</evidence>
<dbReference type="EMBL" id="CP002850">
    <property type="protein sequence ID" value="AEH63151.1"/>
    <property type="molecule type" value="Genomic_DNA"/>
</dbReference>
<dbReference type="GO" id="GO:0065003">
    <property type="term" value="P:protein-containing complex assembly"/>
    <property type="evidence" value="ECO:0007669"/>
    <property type="project" value="InterPro"/>
</dbReference>
<gene>
    <name evidence="8" type="ordered locus">Zmob_1328</name>
</gene>
<evidence type="ECO:0000256" key="3">
    <source>
        <dbReference type="ARBA" id="ARBA00011002"/>
    </source>
</evidence>
<dbReference type="GO" id="GO:0016163">
    <property type="term" value="F:nitrogenase activity"/>
    <property type="evidence" value="ECO:0007669"/>
    <property type="project" value="InterPro"/>
</dbReference>
<evidence type="ECO:0000259" key="7">
    <source>
        <dbReference type="Pfam" id="PF00148"/>
    </source>
</evidence>
<evidence type="ECO:0000256" key="6">
    <source>
        <dbReference type="RuleBase" id="RU004021"/>
    </source>
</evidence>
<accession>A0A0H3G7N2</accession>
<dbReference type="PANTHER" id="PTHR42956">
    <property type="entry name" value="NITROGENASE IRON-MOLYBDENUM COFACTOR BIOSYNTHESIS PROTEIN NIFE"/>
    <property type="match status" value="1"/>
</dbReference>
<dbReference type="HOGENOM" id="CLU_025876_1_1_5"/>
<dbReference type="Proteomes" id="UP000001494">
    <property type="component" value="Chromosome"/>
</dbReference>
<dbReference type="RefSeq" id="WP_014501001.1">
    <property type="nucleotide sequence ID" value="NC_017262.1"/>
</dbReference>
<evidence type="ECO:0000256" key="1">
    <source>
        <dbReference type="ARBA" id="ARBA00003171"/>
    </source>
</evidence>
<dbReference type="PANTHER" id="PTHR42956:SF1">
    <property type="entry name" value="NITROGENASE IRON-MOLYBDENUM COFACTOR BIOSYNTHESIS PROTEIN NIFE"/>
    <property type="match status" value="1"/>
</dbReference>
<comment type="function">
    <text evidence="1">This protein may play a role in the biosynthesis of the prosthetic group of nitrogenase (FeMo cofactor).</text>
</comment>
<comment type="similarity">
    <text evidence="3 6">Belongs to the NifD/NifK/NifE/NifN family.</text>
</comment>
<dbReference type="eggNOG" id="COG2710">
    <property type="taxonomic scope" value="Bacteria"/>
</dbReference>
<dbReference type="SUPFAM" id="SSF53807">
    <property type="entry name" value="Helical backbone' metal receptor"/>
    <property type="match status" value="1"/>
</dbReference>
<dbReference type="InterPro" id="IPR000510">
    <property type="entry name" value="Nase/OxRdtase_comp1"/>
</dbReference>
<dbReference type="PROSITE" id="PS00699">
    <property type="entry name" value="NITROGENASE_1_1"/>
    <property type="match status" value="1"/>
</dbReference>
<dbReference type="Pfam" id="PF00148">
    <property type="entry name" value="Oxidored_nitro"/>
    <property type="match status" value="1"/>
</dbReference>
<feature type="domain" description="Nitrogenase/oxidoreductase component 1" evidence="7">
    <location>
        <begin position="46"/>
        <end position="445"/>
    </location>
</feature>
<dbReference type="NCBIfam" id="TIGR01283">
    <property type="entry name" value="nifE"/>
    <property type="match status" value="1"/>
</dbReference>
<dbReference type="UniPathway" id="UPA00782"/>
<reference evidence="8 9" key="1">
    <citation type="journal article" date="2011" name="J. Bacteriol.">
        <title>Genome sequence of the ethanol-producing Zymomonas mobilis subsp. mobilis lectotype strain ATCC 10988.</title>
        <authorList>
            <person name="Pappas K.M."/>
            <person name="Kouvelis V.N."/>
            <person name="Saunders E."/>
            <person name="Brettin T.S."/>
            <person name="Bruce D."/>
            <person name="Detter C."/>
            <person name="Balakireva M."/>
            <person name="Han C.S."/>
            <person name="Savvakis G."/>
            <person name="Kyrpides N.C."/>
            <person name="Typas M.A."/>
        </authorList>
    </citation>
    <scope>NUCLEOTIDE SEQUENCE [LARGE SCALE GENOMIC DNA]</scope>
    <source>
        <strain evidence="9">ATCC 10988 / DSM 424 / CCUG 17860 / LMG 404 / NCIMB 8938 / NRRL B-806 / ZM1</strain>
    </source>
</reference>
<dbReference type="KEGG" id="zmm:Zmob_1328"/>
<sequence length="484" mass="53658">MDNRLKAKVISLFNEPACAKNVAKGKKERRKGCGKPLTPGATAGGCAFDGSKIVLQPITDVIHIVHGPLACEGNGWDNRQSTSSGSTLYRNGITTDLTQMDIIMGTGEKRLYKAIRNAAERFNPPAIFVYVTCVPALIGDDVEAVCKHAAQKLNIPVIPVNSPGFIGTKNLGNKLAGETLFDHVIGTMEPEQSSDTDINIIGEYNLSGELWQIKPLFDQLGIRVHSCITGDARYRDVASAHRSRVNMMVCSAALINLARKMEEKWGIPFFEGSFYGIEETSRSLRKIAKLLVKGGTAADLIDRTEALIEAEEKRCWERLEPYRQRLQGKRVFLYTGGVKSWSIVSALQQTGIEIVGTSVRKSTETDKEKIKKLMGSDAHMIEKIPPRDIYNRLKAGEADIMLSGGRTQFIALKAKIPWVDINQERHKAYAGYSGILALVQDIDCTLSNPVWQEVRQPAPWEEGWEAPEIDDLFDDNHLFNERAS</sequence>
<dbReference type="Gene3D" id="3.40.50.12380">
    <property type="entry name" value="Nitrogenase MoFe cofactor biosynthesis protein NifE, C-terminal"/>
    <property type="match status" value="1"/>
</dbReference>
<keyword evidence="5 6" id="KW-0535">Nitrogen fixation</keyword>
<evidence type="ECO:0000256" key="2">
    <source>
        <dbReference type="ARBA" id="ARBA00005155"/>
    </source>
</evidence>
<evidence type="ECO:0000256" key="4">
    <source>
        <dbReference type="ARBA" id="ARBA00013280"/>
    </source>
</evidence>
<dbReference type="Gene3D" id="3.40.50.1980">
    <property type="entry name" value="Nitrogenase molybdenum iron protein domain"/>
    <property type="match status" value="1"/>
</dbReference>